<proteinExistence type="predicted"/>
<accession>A0A316TWA5</accession>
<dbReference type="AlphaFoldDB" id="A0A316TWA5"/>
<evidence type="ECO:0000313" key="1">
    <source>
        <dbReference type="EMBL" id="PWN08248.1"/>
    </source>
</evidence>
<sequence length="73" mass="8105">MNIIAEDAKSFLVNMKITGVTKFVGMTVRDHPVVAHRFIPGKVNMMAHFVVGRNYVLDSVQLNVNFPFLGGTI</sequence>
<protein>
    <submittedName>
        <fullName evidence="1">Uncharacterized protein</fullName>
    </submittedName>
</protein>
<evidence type="ECO:0000313" key="2">
    <source>
        <dbReference type="Proteomes" id="UP000245533"/>
    </source>
</evidence>
<dbReference type="Proteomes" id="UP000245533">
    <property type="component" value="Unassembled WGS sequence"/>
</dbReference>
<organism evidence="1 2">
    <name type="scientific">Rhodohalobacter mucosus</name>
    <dbReference type="NCBI Taxonomy" id="2079485"/>
    <lineage>
        <taxon>Bacteria</taxon>
        <taxon>Pseudomonadati</taxon>
        <taxon>Balneolota</taxon>
        <taxon>Balneolia</taxon>
        <taxon>Balneolales</taxon>
        <taxon>Balneolaceae</taxon>
        <taxon>Rhodohalobacter</taxon>
    </lineage>
</organism>
<reference evidence="1 2" key="1">
    <citation type="submission" date="2018-05" db="EMBL/GenBank/DDBJ databases">
        <title>Rhodohalobacter halophilus gen. nov., sp. nov., a moderately halophilic member of the family Balneolaceae.</title>
        <authorList>
            <person name="Liu Z.-W."/>
        </authorList>
    </citation>
    <scope>NUCLEOTIDE SEQUENCE [LARGE SCALE GENOMIC DNA]</scope>
    <source>
        <strain evidence="1 2">8A47</strain>
    </source>
</reference>
<name>A0A316TWA5_9BACT</name>
<dbReference type="EMBL" id="QGGB01000001">
    <property type="protein sequence ID" value="PWN08248.1"/>
    <property type="molecule type" value="Genomic_DNA"/>
</dbReference>
<comment type="caution">
    <text evidence="1">The sequence shown here is derived from an EMBL/GenBank/DDBJ whole genome shotgun (WGS) entry which is preliminary data.</text>
</comment>
<keyword evidence="2" id="KW-1185">Reference proteome</keyword>
<gene>
    <name evidence="1" type="ORF">DDZ15_01035</name>
</gene>